<evidence type="ECO:0000256" key="4">
    <source>
        <dbReference type="ARBA" id="ARBA00022475"/>
    </source>
</evidence>
<dbReference type="InterPro" id="IPR050222">
    <property type="entry name" value="MATE_MdtK"/>
</dbReference>
<feature type="transmembrane region" description="Helical" evidence="10">
    <location>
        <begin position="188"/>
        <end position="207"/>
    </location>
</feature>
<evidence type="ECO:0000256" key="5">
    <source>
        <dbReference type="ARBA" id="ARBA00022692"/>
    </source>
</evidence>
<keyword evidence="5 10" id="KW-0812">Transmembrane</keyword>
<keyword evidence="6 10" id="KW-1133">Transmembrane helix</keyword>
<keyword evidence="3" id="KW-0050">Antiport</keyword>
<feature type="transmembrane region" description="Helical" evidence="10">
    <location>
        <begin position="119"/>
        <end position="136"/>
    </location>
</feature>
<dbReference type="Proteomes" id="UP000013047">
    <property type="component" value="Unassembled WGS sequence"/>
</dbReference>
<name>N6ZP30_9RHOO</name>
<feature type="transmembrane region" description="Helical" evidence="10">
    <location>
        <begin position="148"/>
        <end position="168"/>
    </location>
</feature>
<dbReference type="EMBL" id="AMXF01000138">
    <property type="protein sequence ID" value="ENO96093.1"/>
    <property type="molecule type" value="Genomic_DNA"/>
</dbReference>
<comment type="caution">
    <text evidence="11">The sequence shown here is derived from an EMBL/GenBank/DDBJ whole genome shotgun (WGS) entry which is preliminary data.</text>
</comment>
<feature type="transmembrane region" description="Helical" evidence="10">
    <location>
        <begin position="42"/>
        <end position="62"/>
    </location>
</feature>
<evidence type="ECO:0000256" key="1">
    <source>
        <dbReference type="ARBA" id="ARBA00004429"/>
    </source>
</evidence>
<evidence type="ECO:0000313" key="12">
    <source>
        <dbReference type="Proteomes" id="UP000013047"/>
    </source>
</evidence>
<evidence type="ECO:0000256" key="7">
    <source>
        <dbReference type="ARBA" id="ARBA00023065"/>
    </source>
</evidence>
<sequence>MLHHAWPVLIAQLLSMSMMVADTVIAGRYGTEDLAGVAIGSSYYISVVMLLTGTLQAVAPTIAHHVGARRQEAIAPALQQGFWLALLLAVPGVALLLSPGWLLELASVPPAVAAKASDYLAATALGLPALLLYRTFYAFNNALGRPRVLMVISAIVMSTHIPLAWALTNGTLGFAALGGVGCGLSTALVNWLACGCGLAYLCLNPAYRPYRLFHAWQLPQRKPLGQLLHLGLPMGLSTFIDISSFTLIAILAARLGTETVAGHRVIANFTGMIYMLPLSLSIATMVLVGQAAGAQDWRRAQRTARLGMKLALGFALLIGALLWVLQRPLVAFSSADPAVQAVALGLVVWLLLYQAFDALQTVAAHALRGYKVTLLPMVVHTFCFWGIGLAGGYWLSFHAPWRVDAPSVAGFWQACVLATLVATVLFGTMLRGVAKRHVREVVAG</sequence>
<dbReference type="Pfam" id="PF01554">
    <property type="entry name" value="MatE"/>
    <property type="match status" value="2"/>
</dbReference>
<dbReference type="PANTHER" id="PTHR43298:SF2">
    <property type="entry name" value="FMN_FAD EXPORTER YEEO-RELATED"/>
    <property type="match status" value="1"/>
</dbReference>
<keyword evidence="7" id="KW-0406">Ion transport</keyword>
<evidence type="ECO:0000256" key="6">
    <source>
        <dbReference type="ARBA" id="ARBA00022989"/>
    </source>
</evidence>
<dbReference type="NCBIfam" id="TIGR00797">
    <property type="entry name" value="matE"/>
    <property type="match status" value="1"/>
</dbReference>
<accession>N6ZP30</accession>
<evidence type="ECO:0000256" key="9">
    <source>
        <dbReference type="ARBA" id="ARBA00031636"/>
    </source>
</evidence>
<keyword evidence="4" id="KW-1003">Cell membrane</keyword>
<dbReference type="GO" id="GO:0042910">
    <property type="term" value="F:xenobiotic transmembrane transporter activity"/>
    <property type="evidence" value="ECO:0007669"/>
    <property type="project" value="InterPro"/>
</dbReference>
<dbReference type="CDD" id="cd13131">
    <property type="entry name" value="MATE_NorM_like"/>
    <property type="match status" value="1"/>
</dbReference>
<keyword evidence="8 10" id="KW-0472">Membrane</keyword>
<dbReference type="AlphaFoldDB" id="N6ZP30"/>
<gene>
    <name evidence="11" type="ORF">C667_15684</name>
</gene>
<protein>
    <recommendedName>
        <fullName evidence="9">Multidrug-efflux transporter</fullName>
    </recommendedName>
</protein>
<evidence type="ECO:0000256" key="2">
    <source>
        <dbReference type="ARBA" id="ARBA00022448"/>
    </source>
</evidence>
<evidence type="ECO:0000313" key="11">
    <source>
        <dbReference type="EMBL" id="ENO96093.1"/>
    </source>
</evidence>
<dbReference type="InterPro" id="IPR048279">
    <property type="entry name" value="MdtK-like"/>
</dbReference>
<dbReference type="GO" id="GO:0006811">
    <property type="term" value="P:monoatomic ion transport"/>
    <property type="evidence" value="ECO:0007669"/>
    <property type="project" value="UniProtKB-KW"/>
</dbReference>
<comment type="subcellular location">
    <subcellularLocation>
        <location evidence="1">Cell inner membrane</location>
        <topology evidence="1">Multi-pass membrane protein</topology>
    </subcellularLocation>
</comment>
<feature type="transmembrane region" description="Helical" evidence="10">
    <location>
        <begin position="227"/>
        <end position="252"/>
    </location>
</feature>
<keyword evidence="12" id="KW-1185">Reference proteome</keyword>
<evidence type="ECO:0000256" key="3">
    <source>
        <dbReference type="ARBA" id="ARBA00022449"/>
    </source>
</evidence>
<feature type="transmembrane region" description="Helical" evidence="10">
    <location>
        <begin position="337"/>
        <end position="356"/>
    </location>
</feature>
<evidence type="ECO:0000256" key="8">
    <source>
        <dbReference type="ARBA" id="ARBA00023136"/>
    </source>
</evidence>
<dbReference type="GO" id="GO:0015297">
    <property type="term" value="F:antiporter activity"/>
    <property type="evidence" value="ECO:0007669"/>
    <property type="project" value="UniProtKB-KW"/>
</dbReference>
<feature type="transmembrane region" description="Helical" evidence="10">
    <location>
        <begin position="82"/>
        <end position="103"/>
    </location>
</feature>
<proteinExistence type="predicted"/>
<dbReference type="InterPro" id="IPR002528">
    <property type="entry name" value="MATE_fam"/>
</dbReference>
<dbReference type="GO" id="GO:0005886">
    <property type="term" value="C:plasma membrane"/>
    <property type="evidence" value="ECO:0007669"/>
    <property type="project" value="UniProtKB-SubCell"/>
</dbReference>
<organism evidence="11 12">
    <name type="scientific">Thauera phenylacetica B4P</name>
    <dbReference type="NCBI Taxonomy" id="1234382"/>
    <lineage>
        <taxon>Bacteria</taxon>
        <taxon>Pseudomonadati</taxon>
        <taxon>Pseudomonadota</taxon>
        <taxon>Betaproteobacteria</taxon>
        <taxon>Rhodocyclales</taxon>
        <taxon>Zoogloeaceae</taxon>
        <taxon>Thauera</taxon>
    </lineage>
</organism>
<feature type="transmembrane region" description="Helical" evidence="10">
    <location>
        <begin position="409"/>
        <end position="430"/>
    </location>
</feature>
<feature type="transmembrane region" description="Helical" evidence="10">
    <location>
        <begin position="272"/>
        <end position="294"/>
    </location>
</feature>
<dbReference type="PIRSF" id="PIRSF006603">
    <property type="entry name" value="DinF"/>
    <property type="match status" value="1"/>
</dbReference>
<evidence type="ECO:0000256" key="10">
    <source>
        <dbReference type="SAM" id="Phobius"/>
    </source>
</evidence>
<keyword evidence="2" id="KW-0813">Transport</keyword>
<feature type="transmembrane region" description="Helical" evidence="10">
    <location>
        <begin position="377"/>
        <end position="397"/>
    </location>
</feature>
<dbReference type="PANTHER" id="PTHR43298">
    <property type="entry name" value="MULTIDRUG RESISTANCE PROTEIN NORM-RELATED"/>
    <property type="match status" value="1"/>
</dbReference>
<reference evidence="11 12" key="1">
    <citation type="submission" date="2012-09" db="EMBL/GenBank/DDBJ databases">
        <title>Draft Genome Sequences of 6 Strains from Genus Thauera.</title>
        <authorList>
            <person name="Liu B."/>
            <person name="Shapleigh J.P."/>
            <person name="Frostegard A.H."/>
        </authorList>
    </citation>
    <scope>NUCLEOTIDE SEQUENCE [LARGE SCALE GENOMIC DNA]</scope>
    <source>
        <strain evidence="11 12">B4P</strain>
    </source>
</reference>
<feature type="transmembrane region" description="Helical" evidence="10">
    <location>
        <begin position="306"/>
        <end position="325"/>
    </location>
</feature>